<keyword evidence="1" id="KW-1133">Transmembrane helix</keyword>
<keyword evidence="1" id="KW-0472">Membrane</keyword>
<dbReference type="EMBL" id="CAFAAV010000129">
    <property type="protein sequence ID" value="CAB4825583.1"/>
    <property type="molecule type" value="Genomic_DNA"/>
</dbReference>
<name>A0A6J6ZY89_9ZZZZ</name>
<protein>
    <submittedName>
        <fullName evidence="5">Unannotated protein</fullName>
    </submittedName>
</protein>
<evidence type="ECO:0000313" key="6">
    <source>
        <dbReference type="EMBL" id="CAB4851426.1"/>
    </source>
</evidence>
<dbReference type="AlphaFoldDB" id="A0A6J6ZY89"/>
<gene>
    <name evidence="4" type="ORF">UFOPK2656_02573</name>
    <name evidence="5" type="ORF">UFOPK3099_01660</name>
    <name evidence="6" type="ORF">UFOPK3267_01533</name>
    <name evidence="7" type="ORF">UFOPK3651_00309</name>
    <name evidence="8" type="ORF">UFOPK3931_02963</name>
    <name evidence="3" type="ORF">UFOPK4189_00266</name>
</gene>
<accession>A0A6J6ZY89</accession>
<sequence>MTNPSWQADPSGRHELRWWDGQRWTDHVNDHGLTSADPLQPFTPPAATPPGVAPIVEPHTLQPPSFEPPTIAQPTIAQPTIAQPLYPPTVAQPTYGVPQQWAATPPPLAPNRTPLIVGGVLAVLAIGVGAFFLLKGDDTPVATITTTIPETTDVVDTTTPLETTTEVPTTAPEPTISGDLLVAVLPTDADVPAGWTRYSDADPAPTSRSGPGTGFCGLTNSVGRAQLAGSTAQAYGPGWDLPDQSSFMLDLYAFPDTDSAASFLTAILKDANSCTGNPVSYTISEADAQWFSDDGSLDATQWSVEEQPGATVNKDTKAAESVQAFVDQRYTTTLDSTNYAVTGTSVILYERWGKYVFSFSLYGRWGYTGWPDASQYEHQPTTGELSTAADLVRDSVLKRLAAAGLI</sequence>
<reference evidence="5" key="1">
    <citation type="submission" date="2020-05" db="EMBL/GenBank/DDBJ databases">
        <authorList>
            <person name="Chiriac C."/>
            <person name="Salcher M."/>
            <person name="Ghai R."/>
            <person name="Kavagutti S V."/>
        </authorList>
    </citation>
    <scope>NUCLEOTIDE SEQUENCE</scope>
</reference>
<dbReference type="EMBL" id="CAEZYF010000019">
    <property type="protein sequence ID" value="CAB4736367.1"/>
    <property type="molecule type" value="Genomic_DNA"/>
</dbReference>
<evidence type="ECO:0000256" key="1">
    <source>
        <dbReference type="SAM" id="Phobius"/>
    </source>
</evidence>
<dbReference type="EMBL" id="CAESGF010000001">
    <property type="protein sequence ID" value="CAB4362490.1"/>
    <property type="molecule type" value="Genomic_DNA"/>
</dbReference>
<evidence type="ECO:0000259" key="2">
    <source>
        <dbReference type="Pfam" id="PF10708"/>
    </source>
</evidence>
<evidence type="ECO:0000313" key="3">
    <source>
        <dbReference type="EMBL" id="CAB4362490.1"/>
    </source>
</evidence>
<keyword evidence="1" id="KW-0812">Transmembrane</keyword>
<dbReference type="EMBL" id="CAFBOL010000122">
    <property type="protein sequence ID" value="CAB5013915.1"/>
    <property type="molecule type" value="Genomic_DNA"/>
</dbReference>
<dbReference type="Pfam" id="PF10708">
    <property type="entry name" value="DUF2510"/>
    <property type="match status" value="1"/>
</dbReference>
<evidence type="ECO:0000313" key="4">
    <source>
        <dbReference type="EMBL" id="CAB4736367.1"/>
    </source>
</evidence>
<dbReference type="EMBL" id="CAFBMT010000002">
    <property type="protein sequence ID" value="CAB4912705.1"/>
    <property type="molecule type" value="Genomic_DNA"/>
</dbReference>
<evidence type="ECO:0000313" key="5">
    <source>
        <dbReference type="EMBL" id="CAB4825583.1"/>
    </source>
</evidence>
<feature type="transmembrane region" description="Helical" evidence="1">
    <location>
        <begin position="115"/>
        <end position="134"/>
    </location>
</feature>
<organism evidence="5">
    <name type="scientific">freshwater metagenome</name>
    <dbReference type="NCBI Taxonomy" id="449393"/>
    <lineage>
        <taxon>unclassified sequences</taxon>
        <taxon>metagenomes</taxon>
        <taxon>ecological metagenomes</taxon>
    </lineage>
</organism>
<dbReference type="InterPro" id="IPR018929">
    <property type="entry name" value="DUF2510"/>
</dbReference>
<evidence type="ECO:0000313" key="7">
    <source>
        <dbReference type="EMBL" id="CAB4912705.1"/>
    </source>
</evidence>
<dbReference type="EMBL" id="CAFBIY010000080">
    <property type="protein sequence ID" value="CAB4851426.1"/>
    <property type="molecule type" value="Genomic_DNA"/>
</dbReference>
<evidence type="ECO:0000313" key="8">
    <source>
        <dbReference type="EMBL" id="CAB5013915.1"/>
    </source>
</evidence>
<proteinExistence type="predicted"/>
<feature type="domain" description="DUF2510" evidence="2">
    <location>
        <begin position="4"/>
        <end position="31"/>
    </location>
</feature>